<proteinExistence type="evidence at transcript level"/>
<reference evidence="2" key="1">
    <citation type="submission" date="2020-06" db="EMBL/GenBank/DDBJ databases">
        <authorList>
            <person name="Sheng S."/>
        </authorList>
    </citation>
    <scope>NUCLEOTIDE SEQUENCE</scope>
    <source>
        <tissue evidence="2">Antenna</tissue>
    </source>
</reference>
<organism evidence="2">
    <name type="scientific">Aulacocentrum confusum</name>
    <dbReference type="NCBI Taxonomy" id="2767324"/>
    <lineage>
        <taxon>Eukaryota</taxon>
        <taxon>Metazoa</taxon>
        <taxon>Ecdysozoa</taxon>
        <taxon>Arthropoda</taxon>
        <taxon>Hexapoda</taxon>
        <taxon>Insecta</taxon>
        <taxon>Pterygota</taxon>
        <taxon>Neoptera</taxon>
        <taxon>Endopterygota</taxon>
        <taxon>Hymenoptera</taxon>
        <taxon>Apocrita</taxon>
        <taxon>Ichneumonoidea</taxon>
        <taxon>Braconidae</taxon>
        <taxon>Macrocentrinae</taxon>
        <taxon>Aulacocentrum</taxon>
    </lineage>
</organism>
<gene>
    <name evidence="2" type="primary">OR144</name>
</gene>
<dbReference type="AlphaFoldDB" id="A0A7G8Z9G3"/>
<keyword evidence="1" id="KW-0472">Membrane</keyword>
<keyword evidence="2" id="KW-0675">Receptor</keyword>
<keyword evidence="1" id="KW-0812">Transmembrane</keyword>
<evidence type="ECO:0000256" key="1">
    <source>
        <dbReference type="SAM" id="Phobius"/>
    </source>
</evidence>
<accession>A0A7G8Z9G3</accession>
<name>A0A7G8Z9G3_9HYME</name>
<dbReference type="EMBL" id="MT671084">
    <property type="protein sequence ID" value="QNL15088.1"/>
    <property type="molecule type" value="mRNA"/>
</dbReference>
<protein>
    <submittedName>
        <fullName evidence="2">Olfactory receptor 144</fullName>
    </submittedName>
</protein>
<keyword evidence="1" id="KW-1133">Transmembrane helix</keyword>
<feature type="transmembrane region" description="Helical" evidence="1">
    <location>
        <begin position="20"/>
        <end position="53"/>
    </location>
</feature>
<sequence length="114" mass="13863">MIRSQKPCRLTAGKVYIMSLANFTTVIIFSYVLLIYNIMHILLIFLFILYFRWLKHQCHTLPSCYHSNNYFVLRKVQYIYMNDKVTFFLTIKILEFSSIKLYLSNHHFLLNFDY</sequence>
<evidence type="ECO:0000313" key="2">
    <source>
        <dbReference type="EMBL" id="QNL15088.1"/>
    </source>
</evidence>